<protein>
    <recommendedName>
        <fullName evidence="3">Methyltransferase type 11 domain-containing protein</fullName>
    </recommendedName>
</protein>
<accession>A0A6S6M4G1</accession>
<dbReference type="SUPFAM" id="SSF53335">
    <property type="entry name" value="S-adenosyl-L-methionine-dependent methyltransferases"/>
    <property type="match status" value="1"/>
</dbReference>
<dbReference type="KEGG" id="gbn:GEOBRER4_33780"/>
<evidence type="ECO:0008006" key="3">
    <source>
        <dbReference type="Google" id="ProtNLM"/>
    </source>
</evidence>
<dbReference type="RefSeq" id="WP_185243292.1">
    <property type="nucleotide sequence ID" value="NZ_AP023213.1"/>
</dbReference>
<dbReference type="AlphaFoldDB" id="A0A6S6M4G1"/>
<dbReference type="Proteomes" id="UP000515472">
    <property type="component" value="Chromosome"/>
</dbReference>
<dbReference type="InterPro" id="IPR029063">
    <property type="entry name" value="SAM-dependent_MTases_sf"/>
</dbReference>
<organism evidence="1 2">
    <name type="scientific">Citrifermentans bremense</name>
    <dbReference type="NCBI Taxonomy" id="60035"/>
    <lineage>
        <taxon>Bacteria</taxon>
        <taxon>Pseudomonadati</taxon>
        <taxon>Thermodesulfobacteriota</taxon>
        <taxon>Desulfuromonadia</taxon>
        <taxon>Geobacterales</taxon>
        <taxon>Geobacteraceae</taxon>
        <taxon>Citrifermentans</taxon>
    </lineage>
</organism>
<dbReference type="CDD" id="cd02440">
    <property type="entry name" value="AdoMet_MTases"/>
    <property type="match status" value="1"/>
</dbReference>
<dbReference type="Pfam" id="PF13489">
    <property type="entry name" value="Methyltransf_23"/>
    <property type="match status" value="1"/>
</dbReference>
<keyword evidence="2" id="KW-1185">Reference proteome</keyword>
<dbReference type="Gene3D" id="3.40.50.150">
    <property type="entry name" value="Vaccinia Virus protein VP39"/>
    <property type="match status" value="1"/>
</dbReference>
<dbReference type="PANTHER" id="PTHR43861">
    <property type="entry name" value="TRANS-ACONITATE 2-METHYLTRANSFERASE-RELATED"/>
    <property type="match status" value="1"/>
</dbReference>
<evidence type="ECO:0000313" key="2">
    <source>
        <dbReference type="Proteomes" id="UP000515472"/>
    </source>
</evidence>
<sequence length="267" mass="30377">MNEKPVTAAWSPESIRRFWNYQGQKTQVETEYFSFQVVDALANLLQRAHATPRQGNILDFGCGPGFLLERLLTSGADCYGFDFSNATVDRVNAKFAAIRNWKGAISSTQLPVGYQDNFFDFISCIETLEHLLDEMLPDTLTELSRLLKQDGIAFFTTPFNENLSESLIYCPFCNHEFHKVQHVRRFTRESITDLLKQYGFEVLYCEAIDLLALQGEKKITRHSFKRAGKFFVNTLLDLVAPVAAKDGRLYLPRCAPGPNLCVLARKL</sequence>
<name>A0A6S6M4G1_9BACT</name>
<evidence type="ECO:0000313" key="1">
    <source>
        <dbReference type="EMBL" id="BCG48628.1"/>
    </source>
</evidence>
<dbReference type="EMBL" id="AP023213">
    <property type="protein sequence ID" value="BCG48628.1"/>
    <property type="molecule type" value="Genomic_DNA"/>
</dbReference>
<reference evidence="1 2" key="1">
    <citation type="submission" date="2020-06" db="EMBL/GenBank/DDBJ databases">
        <title>Interaction of electrochemicaly active bacteria, Geobacter bremensis R4 on different carbon anode.</title>
        <authorList>
            <person name="Meng L."/>
            <person name="Yoshida N."/>
        </authorList>
    </citation>
    <scope>NUCLEOTIDE SEQUENCE [LARGE SCALE GENOMIC DNA]</scope>
    <source>
        <strain evidence="1 2">R4</strain>
    </source>
</reference>
<gene>
    <name evidence="1" type="ORF">GEOBRER4_n3523</name>
</gene>
<proteinExistence type="predicted"/>